<evidence type="ECO:0000256" key="7">
    <source>
        <dbReference type="SAM" id="MobiDB-lite"/>
    </source>
</evidence>
<dbReference type="OrthoDB" id="10067767at2759"/>
<feature type="non-terminal residue" evidence="9">
    <location>
        <position position="1"/>
    </location>
</feature>
<feature type="non-terminal residue" evidence="9">
    <location>
        <position position="188"/>
    </location>
</feature>
<dbReference type="PANTHER" id="PTHR22904">
    <property type="entry name" value="TPR REPEAT CONTAINING PROTEIN"/>
    <property type="match status" value="1"/>
</dbReference>
<evidence type="ECO:0000256" key="5">
    <source>
        <dbReference type="ARBA" id="ARBA00026193"/>
    </source>
</evidence>
<dbReference type="InterPro" id="IPR041243">
    <property type="entry name" value="STI1/HOP_DP"/>
</dbReference>
<keyword evidence="2" id="KW-0963">Cytoplasm</keyword>
<dbReference type="Pfam" id="PF17830">
    <property type="entry name" value="STI1-HOP_DP"/>
    <property type="match status" value="1"/>
</dbReference>
<dbReference type="InterPro" id="IPR011990">
    <property type="entry name" value="TPR-like_helical_dom_sf"/>
</dbReference>
<keyword evidence="3" id="KW-0677">Repeat</keyword>
<evidence type="ECO:0000313" key="9">
    <source>
        <dbReference type="EMBL" id="RMZ93994.1"/>
    </source>
</evidence>
<dbReference type="PANTHER" id="PTHR22904:SF523">
    <property type="entry name" value="STRESS-INDUCED-PHOSPHOPROTEIN 1"/>
    <property type="match status" value="1"/>
</dbReference>
<dbReference type="SUPFAM" id="SSF48452">
    <property type="entry name" value="TPR-like"/>
    <property type="match status" value="1"/>
</dbReference>
<dbReference type="GO" id="GO:0051879">
    <property type="term" value="F:Hsp90 protein binding"/>
    <property type="evidence" value="ECO:0007669"/>
    <property type="project" value="TreeGrafter"/>
</dbReference>
<dbReference type="GO" id="GO:0005737">
    <property type="term" value="C:cytoplasm"/>
    <property type="evidence" value="ECO:0007669"/>
    <property type="project" value="UniProtKB-SubCell"/>
</dbReference>
<evidence type="ECO:0000256" key="1">
    <source>
        <dbReference type="ARBA" id="ARBA00004496"/>
    </source>
</evidence>
<dbReference type="Gene3D" id="1.10.260.100">
    <property type="match status" value="1"/>
</dbReference>
<dbReference type="Pfam" id="PF00515">
    <property type="entry name" value="TPR_1"/>
    <property type="match status" value="1"/>
</dbReference>
<feature type="repeat" description="TPR" evidence="6">
    <location>
        <begin position="8"/>
        <end position="41"/>
    </location>
</feature>
<comment type="caution">
    <text evidence="9">The sequence shown here is derived from an EMBL/GenBank/DDBJ whole genome shotgun (WGS) entry which is preliminary data.</text>
</comment>
<sequence length="188" mass="20782">INLKSDWPKGYSRKGAALELLGRHDEALKTYEQGLQFDPNNQLLKDALKNCKDNLETPLGFGGSGGMNPFADPKFLANLAMNPKTRGLLSDPEVQNLLKDLQKNPNDIAKLLNNPKASQLLGAMFGGMGGGGMFDNEEMQTEESRPTPVPEEKKPEPKPEPKDDRTPEQREAATEKDLGNEAYKKKDF</sequence>
<keyword evidence="10" id="KW-1185">Reference proteome</keyword>
<evidence type="ECO:0000256" key="4">
    <source>
        <dbReference type="ARBA" id="ARBA00022803"/>
    </source>
</evidence>
<dbReference type="PROSITE" id="PS50005">
    <property type="entry name" value="TPR"/>
    <property type="match status" value="1"/>
</dbReference>
<feature type="compositionally biased region" description="Basic and acidic residues" evidence="7">
    <location>
        <begin position="142"/>
        <end position="188"/>
    </location>
</feature>
<organism evidence="9 10">
    <name type="scientific">Brachionus plicatilis</name>
    <name type="common">Marine rotifer</name>
    <name type="synonym">Brachionus muelleri</name>
    <dbReference type="NCBI Taxonomy" id="10195"/>
    <lineage>
        <taxon>Eukaryota</taxon>
        <taxon>Metazoa</taxon>
        <taxon>Spiralia</taxon>
        <taxon>Gnathifera</taxon>
        <taxon>Rotifera</taxon>
        <taxon>Eurotatoria</taxon>
        <taxon>Monogononta</taxon>
        <taxon>Pseudotrocha</taxon>
        <taxon>Ploima</taxon>
        <taxon>Brachionidae</taxon>
        <taxon>Brachionus</taxon>
    </lineage>
</organism>
<name>A0A3M7P5M5_BRAPC</name>
<comment type="subcellular location">
    <subcellularLocation>
        <location evidence="1">Cytoplasm</location>
    </subcellularLocation>
</comment>
<dbReference type="STRING" id="10195.A0A3M7P5M5"/>
<dbReference type="EMBL" id="REGN01013382">
    <property type="protein sequence ID" value="RMZ93994.1"/>
    <property type="molecule type" value="Genomic_DNA"/>
</dbReference>
<proteinExistence type="predicted"/>
<gene>
    <name evidence="9" type="ORF">BpHYR1_038238</name>
</gene>
<evidence type="ECO:0000256" key="6">
    <source>
        <dbReference type="PROSITE-ProRule" id="PRU00339"/>
    </source>
</evidence>
<feature type="region of interest" description="Disordered" evidence="7">
    <location>
        <begin position="128"/>
        <end position="188"/>
    </location>
</feature>
<dbReference type="AlphaFoldDB" id="A0A3M7P5M5"/>
<protein>
    <recommendedName>
        <fullName evidence="5">Stress-induced-phosphoprotein 1</fullName>
    </recommendedName>
</protein>
<feature type="domain" description="STI1" evidence="8">
    <location>
        <begin position="82"/>
        <end position="121"/>
    </location>
</feature>
<dbReference type="PROSITE" id="PS50293">
    <property type="entry name" value="TPR_REGION"/>
    <property type="match status" value="1"/>
</dbReference>
<evidence type="ECO:0000259" key="8">
    <source>
        <dbReference type="SMART" id="SM00727"/>
    </source>
</evidence>
<dbReference type="InterPro" id="IPR019734">
    <property type="entry name" value="TPR_rpt"/>
</dbReference>
<dbReference type="InterPro" id="IPR006636">
    <property type="entry name" value="STI1_HS-bd"/>
</dbReference>
<dbReference type="SMART" id="SM00028">
    <property type="entry name" value="TPR"/>
    <property type="match status" value="1"/>
</dbReference>
<accession>A0A3M7P5M5</accession>
<evidence type="ECO:0000256" key="2">
    <source>
        <dbReference type="ARBA" id="ARBA00022490"/>
    </source>
</evidence>
<dbReference type="Proteomes" id="UP000276133">
    <property type="component" value="Unassembled WGS sequence"/>
</dbReference>
<evidence type="ECO:0000256" key="3">
    <source>
        <dbReference type="ARBA" id="ARBA00022737"/>
    </source>
</evidence>
<keyword evidence="4 6" id="KW-0802">TPR repeat</keyword>
<dbReference type="Gene3D" id="1.25.40.10">
    <property type="entry name" value="Tetratricopeptide repeat domain"/>
    <property type="match status" value="1"/>
</dbReference>
<evidence type="ECO:0000313" key="10">
    <source>
        <dbReference type="Proteomes" id="UP000276133"/>
    </source>
</evidence>
<dbReference type="SMART" id="SM00727">
    <property type="entry name" value="STI1"/>
    <property type="match status" value="1"/>
</dbReference>
<reference evidence="9 10" key="1">
    <citation type="journal article" date="2018" name="Sci. Rep.">
        <title>Genomic signatures of local adaptation to the degree of environmental predictability in rotifers.</title>
        <authorList>
            <person name="Franch-Gras L."/>
            <person name="Hahn C."/>
            <person name="Garcia-Roger E.M."/>
            <person name="Carmona M.J."/>
            <person name="Serra M."/>
            <person name="Gomez A."/>
        </authorList>
    </citation>
    <scope>NUCLEOTIDE SEQUENCE [LARGE SCALE GENOMIC DNA]</scope>
    <source>
        <strain evidence="9">HYR1</strain>
    </source>
</reference>